<evidence type="ECO:0000313" key="2">
    <source>
        <dbReference type="Proteomes" id="UP000265419"/>
    </source>
</evidence>
<reference evidence="1 2" key="1">
    <citation type="submission" date="2018-07" db="EMBL/GenBank/DDBJ databases">
        <title>Arthrobacter sp. nov., isolated from raw cow's milk with high bacterial count.</title>
        <authorList>
            <person name="Hahne J."/>
            <person name="Isele D."/>
            <person name="Lipski A."/>
        </authorList>
    </citation>
    <scope>NUCLEOTIDE SEQUENCE [LARGE SCALE GENOMIC DNA]</scope>
    <source>
        <strain evidence="1 2">JZ R-35</strain>
    </source>
</reference>
<name>A0A399J6A8_9MICC</name>
<keyword evidence="2" id="KW-1185">Reference proteome</keyword>
<dbReference type="EMBL" id="QQXK01000043">
    <property type="protein sequence ID" value="RII40975.1"/>
    <property type="molecule type" value="Genomic_DNA"/>
</dbReference>
<sequence>MTMPRHVHLAMTSTQLTPRHWEAHLVHDRGRVMARSLLRGTGDTREAALRAAAESAQQACEDIAEGWPDQVEALTYELGGSLEADDVETAMHERLRELNREPSLLIDPDEAITSRRLSRTQIVRHGWARGWVRSQIEIPSQRLLQDVRTLLLAPTEVALWMATVAAIAIRHQARVRDLGEDIEISRLDAVGILGEAYTREAVPLISARVLESHVASRLVHVMTKGVQV</sequence>
<proteinExistence type="predicted"/>
<comment type="caution">
    <text evidence="1">The sequence shown here is derived from an EMBL/GenBank/DDBJ whole genome shotgun (WGS) entry which is preliminary data.</text>
</comment>
<dbReference type="Proteomes" id="UP000265419">
    <property type="component" value="Unassembled WGS sequence"/>
</dbReference>
<accession>A0A399J6A8</accession>
<organism evidence="1 2">
    <name type="scientific">Galactobacter valiniphilus</name>
    <dbReference type="NCBI Taxonomy" id="2676122"/>
    <lineage>
        <taxon>Bacteria</taxon>
        <taxon>Bacillati</taxon>
        <taxon>Actinomycetota</taxon>
        <taxon>Actinomycetes</taxon>
        <taxon>Micrococcales</taxon>
        <taxon>Micrococcaceae</taxon>
        <taxon>Galactobacter</taxon>
    </lineage>
</organism>
<evidence type="ECO:0000313" key="1">
    <source>
        <dbReference type="EMBL" id="RII40975.1"/>
    </source>
</evidence>
<dbReference type="AlphaFoldDB" id="A0A399J6A8"/>
<gene>
    <name evidence="1" type="ORF">DWB68_15105</name>
</gene>
<protein>
    <submittedName>
        <fullName evidence="1">Uncharacterized protein</fullName>
    </submittedName>
</protein>